<dbReference type="SUPFAM" id="SSF52047">
    <property type="entry name" value="RNI-like"/>
    <property type="match status" value="1"/>
</dbReference>
<evidence type="ECO:0000313" key="3">
    <source>
        <dbReference type="EMBL" id="VDN06404.1"/>
    </source>
</evidence>
<dbReference type="Pfam" id="PF12937">
    <property type="entry name" value="F-box-like"/>
    <property type="match status" value="1"/>
</dbReference>
<keyword evidence="1" id="KW-0833">Ubl conjugation pathway</keyword>
<organism evidence="5">
    <name type="scientific">Thelazia callipaeda</name>
    <name type="common">Oriental eyeworm</name>
    <name type="synonym">Parasitic nematode</name>
    <dbReference type="NCBI Taxonomy" id="103827"/>
    <lineage>
        <taxon>Eukaryota</taxon>
        <taxon>Metazoa</taxon>
        <taxon>Ecdysozoa</taxon>
        <taxon>Nematoda</taxon>
        <taxon>Chromadorea</taxon>
        <taxon>Rhabditida</taxon>
        <taxon>Spirurina</taxon>
        <taxon>Spiruromorpha</taxon>
        <taxon>Thelazioidea</taxon>
        <taxon>Thelaziidae</taxon>
        <taxon>Thelazia</taxon>
    </lineage>
</organism>
<evidence type="ECO:0000313" key="4">
    <source>
        <dbReference type="Proteomes" id="UP000276776"/>
    </source>
</evidence>
<dbReference type="SMART" id="SM00367">
    <property type="entry name" value="LRR_CC"/>
    <property type="match status" value="4"/>
</dbReference>
<dbReference type="AlphaFoldDB" id="A0A0N5D704"/>
<dbReference type="Gene3D" id="1.20.1280.50">
    <property type="match status" value="1"/>
</dbReference>
<dbReference type="InterPro" id="IPR006553">
    <property type="entry name" value="Leu-rich_rpt_Cys-con_subtyp"/>
</dbReference>
<dbReference type="OrthoDB" id="550575at2759"/>
<evidence type="ECO:0000256" key="1">
    <source>
        <dbReference type="ARBA" id="ARBA00022786"/>
    </source>
</evidence>
<sequence length="447" mass="51723">MSNDETTAEDNKCKNNLIGMKKNEVVLCRRNSQIVIHYPIGEDLLKEECRWKFLEWYPRCYLPCSINSYYTHPRSCQRKMQSSKVANSSYNAVTISSDDSVMDSIMLDDLPEHIHIQIMQYIHPTERFINVSLVSKYWYKVVNRGIFWREICIHLSWSQTVSKSLQIFLRKLDESCIKLFQAQMHVEKMCINTFEENPFPDKLFISLFPPEMKRMKVLDIGFHPMLSQSLVEFFSKCFPNLQELNVEGTKAFGSHVYSTLLSKGFPNLRKILISNCSLLSAEDYRQFCRISRPIEVLSVDGTTSLGNFSAMYLEKSPFALTLTRLYLDGEDMDDFGFQALTACKNLNLLSISFCENLTDASLDFVKTFPNLGHLHLRKGRKFTFDGLMKLFKLCNNETVMFPVMLRFLDLSECPAVDDRVVDQLTSRISRGPVVDGSILRCKFTLLR</sequence>
<evidence type="ECO:0000313" key="5">
    <source>
        <dbReference type="WBParaSite" id="TCLT_0000883201-mRNA-1"/>
    </source>
</evidence>
<gene>
    <name evidence="3" type="ORF">TCLT_LOCUS8821</name>
</gene>
<name>A0A0N5D704_THECL</name>
<evidence type="ECO:0000259" key="2">
    <source>
        <dbReference type="PROSITE" id="PS50181"/>
    </source>
</evidence>
<dbReference type="PANTHER" id="PTHR13318:SF95">
    <property type="entry name" value="F-BOX PROTEIN YLR352W"/>
    <property type="match status" value="1"/>
</dbReference>
<dbReference type="SUPFAM" id="SSF81383">
    <property type="entry name" value="F-box domain"/>
    <property type="match status" value="1"/>
</dbReference>
<dbReference type="PANTHER" id="PTHR13318">
    <property type="entry name" value="PARTNER OF PAIRED, ISOFORM B-RELATED"/>
    <property type="match status" value="1"/>
</dbReference>
<reference evidence="5" key="1">
    <citation type="submission" date="2017-02" db="UniProtKB">
        <authorList>
            <consortium name="WormBaseParasite"/>
        </authorList>
    </citation>
    <scope>IDENTIFICATION</scope>
</reference>
<dbReference type="Proteomes" id="UP000276776">
    <property type="component" value="Unassembled WGS sequence"/>
</dbReference>
<proteinExistence type="predicted"/>
<dbReference type="InterPro" id="IPR036047">
    <property type="entry name" value="F-box-like_dom_sf"/>
</dbReference>
<accession>A0A0N5D704</accession>
<feature type="domain" description="F-box" evidence="2">
    <location>
        <begin position="104"/>
        <end position="151"/>
    </location>
</feature>
<dbReference type="GO" id="GO:0031146">
    <property type="term" value="P:SCF-dependent proteasomal ubiquitin-dependent protein catabolic process"/>
    <property type="evidence" value="ECO:0007669"/>
    <property type="project" value="TreeGrafter"/>
</dbReference>
<keyword evidence="4" id="KW-1185">Reference proteome</keyword>
<dbReference type="PROSITE" id="PS50181">
    <property type="entry name" value="FBOX"/>
    <property type="match status" value="1"/>
</dbReference>
<dbReference type="OMA" id="DLPEHIH"/>
<dbReference type="STRING" id="103827.A0A0N5D704"/>
<dbReference type="GO" id="GO:0019005">
    <property type="term" value="C:SCF ubiquitin ligase complex"/>
    <property type="evidence" value="ECO:0007669"/>
    <property type="project" value="TreeGrafter"/>
</dbReference>
<dbReference type="InterPro" id="IPR032675">
    <property type="entry name" value="LRR_dom_sf"/>
</dbReference>
<dbReference type="Gene3D" id="3.80.10.10">
    <property type="entry name" value="Ribonuclease Inhibitor"/>
    <property type="match status" value="1"/>
</dbReference>
<dbReference type="WBParaSite" id="TCLT_0000883201-mRNA-1">
    <property type="protein sequence ID" value="TCLT_0000883201-mRNA-1"/>
    <property type="gene ID" value="TCLT_0000883201"/>
</dbReference>
<protein>
    <submittedName>
        <fullName evidence="5">F-box domain-containing protein</fullName>
    </submittedName>
</protein>
<dbReference type="InterPro" id="IPR001810">
    <property type="entry name" value="F-box_dom"/>
</dbReference>
<dbReference type="EMBL" id="UYYF01004687">
    <property type="protein sequence ID" value="VDN06404.1"/>
    <property type="molecule type" value="Genomic_DNA"/>
</dbReference>
<reference evidence="3 4" key="2">
    <citation type="submission" date="2018-11" db="EMBL/GenBank/DDBJ databases">
        <authorList>
            <consortium name="Pathogen Informatics"/>
        </authorList>
    </citation>
    <scope>NUCLEOTIDE SEQUENCE [LARGE SCALE GENOMIC DNA]</scope>
</reference>